<dbReference type="PANTHER" id="PTHR31497:SF0">
    <property type="entry name" value="AUTOCRINE PROLIFERATION REPRESSOR PROTEIN A"/>
    <property type="match status" value="1"/>
</dbReference>
<comment type="caution">
    <text evidence="2">The sequence shown here is derived from an EMBL/GenBank/DDBJ whole genome shotgun (WGS) entry which is preliminary data.</text>
</comment>
<protein>
    <submittedName>
        <fullName evidence="2">Uncharacterized protein</fullName>
    </submittedName>
</protein>
<dbReference type="EMBL" id="JAODUP010001625">
    <property type="protein sequence ID" value="KAK2139762.1"/>
    <property type="molecule type" value="Genomic_DNA"/>
</dbReference>
<dbReference type="Gene3D" id="3.40.50.1820">
    <property type="entry name" value="alpha/beta hydrolase"/>
    <property type="match status" value="1"/>
</dbReference>
<dbReference type="Proteomes" id="UP001208570">
    <property type="component" value="Unassembled WGS sequence"/>
</dbReference>
<evidence type="ECO:0000313" key="2">
    <source>
        <dbReference type="EMBL" id="KAK2139762.1"/>
    </source>
</evidence>
<dbReference type="AlphaFoldDB" id="A0AAD9MMG9"/>
<feature type="signal peptide" evidence="1">
    <location>
        <begin position="1"/>
        <end position="16"/>
    </location>
</feature>
<sequence length="540" mass="62789">MREFLCLLVFFSYAAAVDWDVETALDRYVHSDDGYFSWQILATYRYNQSCTLHVVNMTSQKWQDETYVDRPIWWHFMGIAVPDEDNITYTDAAFLVIAGGSNDYEDEPPDFSDVDNIALCAAALDAGTVGAYVTQMPNQPLYFANDPTNERRTEDEIIAWTWRTYLDDPDPDPTVILRMPMTKAAKRALDTVNQVAAIHHPYTPNITRFMPTGASKRGWTTWSISATDRRVIAMAPLVFSMINMNKTLMSHYRSLAGWSFAFEPYYVENLTAEFFNPKMIETVWHEDMYIFFLDYRERYTIPLLQLVATGDQFFLLQDSHDWWDDIPDPKWTCMFENSDHSLFPHYLKIYQTIISWWKAILSDDRLPTVTWDMGQTETGGYIDFYHDPDLPPDEIKAFRAVTLANDTTRDFRLANIDPIDGDIKFHPVFWSESNTTLTKVDEGHWHAEVEQVDDEWVGLVVRHDDDSINDDDDDVHDDDNDDYGTGYQNYWSFRGLTGIAGMWYDKDDKRMYFSSEVNVVPDTFPVDRCTDNESCYGEIV</sequence>
<dbReference type="PANTHER" id="PTHR31497">
    <property type="entry name" value="AUTOCRINE PROLIFERATION REPRESSOR PROTEIN A"/>
    <property type="match status" value="1"/>
</dbReference>
<dbReference type="InterPro" id="IPR029058">
    <property type="entry name" value="AB_hydrolase_fold"/>
</dbReference>
<accession>A0AAD9MMG9</accession>
<dbReference type="InterPro" id="IPR009199">
    <property type="entry name" value="PhoPQ-act_pathogen-rel_PqaA"/>
</dbReference>
<dbReference type="Pfam" id="PF10142">
    <property type="entry name" value="PhoPQ_related"/>
    <property type="match status" value="1"/>
</dbReference>
<reference evidence="2" key="1">
    <citation type="journal article" date="2023" name="Mol. Biol. Evol.">
        <title>Third-Generation Sequencing Reveals the Adaptive Role of the Epigenome in Three Deep-Sea Polychaetes.</title>
        <authorList>
            <person name="Perez M."/>
            <person name="Aroh O."/>
            <person name="Sun Y."/>
            <person name="Lan Y."/>
            <person name="Juniper S.K."/>
            <person name="Young C.R."/>
            <person name="Angers B."/>
            <person name="Qian P.Y."/>
        </authorList>
    </citation>
    <scope>NUCLEOTIDE SEQUENCE</scope>
    <source>
        <strain evidence="2">P08H-3</strain>
    </source>
</reference>
<name>A0AAD9MMG9_9ANNE</name>
<keyword evidence="3" id="KW-1185">Reference proteome</keyword>
<gene>
    <name evidence="2" type="ORF">LSH36_1626g00012</name>
</gene>
<evidence type="ECO:0000256" key="1">
    <source>
        <dbReference type="SAM" id="SignalP"/>
    </source>
</evidence>
<proteinExistence type="predicted"/>
<evidence type="ECO:0000313" key="3">
    <source>
        <dbReference type="Proteomes" id="UP001208570"/>
    </source>
</evidence>
<keyword evidence="1" id="KW-0732">Signal</keyword>
<feature type="chain" id="PRO_5042109731" evidence="1">
    <location>
        <begin position="17"/>
        <end position="540"/>
    </location>
</feature>
<dbReference type="SUPFAM" id="SSF53474">
    <property type="entry name" value="alpha/beta-Hydrolases"/>
    <property type="match status" value="1"/>
</dbReference>
<organism evidence="2 3">
    <name type="scientific">Paralvinella palmiformis</name>
    <dbReference type="NCBI Taxonomy" id="53620"/>
    <lineage>
        <taxon>Eukaryota</taxon>
        <taxon>Metazoa</taxon>
        <taxon>Spiralia</taxon>
        <taxon>Lophotrochozoa</taxon>
        <taxon>Annelida</taxon>
        <taxon>Polychaeta</taxon>
        <taxon>Sedentaria</taxon>
        <taxon>Canalipalpata</taxon>
        <taxon>Terebellida</taxon>
        <taxon>Terebelliformia</taxon>
        <taxon>Alvinellidae</taxon>
        <taxon>Paralvinella</taxon>
    </lineage>
</organism>